<dbReference type="EC" id="2.7.7.2" evidence="15"/>
<dbReference type="Gene3D" id="2.40.30.30">
    <property type="entry name" value="Riboflavin kinase-like"/>
    <property type="match status" value="1"/>
</dbReference>
<evidence type="ECO:0000256" key="1">
    <source>
        <dbReference type="ARBA" id="ARBA00002121"/>
    </source>
</evidence>
<keyword evidence="4 15" id="KW-0285">Flavoprotein</keyword>
<keyword evidence="11 15" id="KW-0067">ATP-binding</keyword>
<evidence type="ECO:0000313" key="18">
    <source>
        <dbReference type="Proteomes" id="UP001319867"/>
    </source>
</evidence>
<keyword evidence="7 15" id="KW-0548">Nucleotidyltransferase</keyword>
<comment type="similarity">
    <text evidence="15">Belongs to the ribF family.</text>
</comment>
<evidence type="ECO:0000313" key="17">
    <source>
        <dbReference type="EMBL" id="BDB54391.1"/>
    </source>
</evidence>
<evidence type="ECO:0000256" key="13">
    <source>
        <dbReference type="ARBA" id="ARBA00047880"/>
    </source>
</evidence>
<dbReference type="NCBIfam" id="NF004162">
    <property type="entry name" value="PRK05627.1-5"/>
    <property type="match status" value="1"/>
</dbReference>
<evidence type="ECO:0000256" key="2">
    <source>
        <dbReference type="ARBA" id="ARBA00004726"/>
    </source>
</evidence>
<keyword evidence="10 15" id="KW-0274">FAD</keyword>
<dbReference type="InterPro" id="IPR023465">
    <property type="entry name" value="Riboflavin_kinase_dom_sf"/>
</dbReference>
<dbReference type="SUPFAM" id="SSF82114">
    <property type="entry name" value="Riboflavin kinase-like"/>
    <property type="match status" value="1"/>
</dbReference>
<gene>
    <name evidence="17" type="primary">ribF</name>
    <name evidence="17" type="ORF">GENT5_06960</name>
</gene>
<dbReference type="EC" id="2.7.1.26" evidence="15"/>
<evidence type="ECO:0000256" key="8">
    <source>
        <dbReference type="ARBA" id="ARBA00022741"/>
    </source>
</evidence>
<proteinExistence type="inferred from homology"/>
<evidence type="ECO:0000256" key="11">
    <source>
        <dbReference type="ARBA" id="ARBA00022840"/>
    </source>
</evidence>
<organism evidence="17 18">
    <name type="scientific">Flavobacterium ammoniigenes</name>
    <dbReference type="NCBI Taxonomy" id="1751095"/>
    <lineage>
        <taxon>Bacteria</taxon>
        <taxon>Pseudomonadati</taxon>
        <taxon>Bacteroidota</taxon>
        <taxon>Flavobacteriia</taxon>
        <taxon>Flavobacteriales</taxon>
        <taxon>Flavobacteriaceae</taxon>
        <taxon>Flavobacterium</taxon>
    </lineage>
</organism>
<dbReference type="PANTHER" id="PTHR22749:SF6">
    <property type="entry name" value="RIBOFLAVIN KINASE"/>
    <property type="match status" value="1"/>
</dbReference>
<dbReference type="RefSeq" id="WP_229318127.1">
    <property type="nucleotide sequence ID" value="NZ_AP025184.1"/>
</dbReference>
<dbReference type="InterPro" id="IPR015865">
    <property type="entry name" value="Riboflavin_kinase_bac/euk"/>
</dbReference>
<evidence type="ECO:0000256" key="9">
    <source>
        <dbReference type="ARBA" id="ARBA00022777"/>
    </source>
</evidence>
<dbReference type="InterPro" id="IPR023468">
    <property type="entry name" value="Riboflavin_kinase"/>
</dbReference>
<evidence type="ECO:0000256" key="5">
    <source>
        <dbReference type="ARBA" id="ARBA00022643"/>
    </source>
</evidence>
<evidence type="ECO:0000256" key="15">
    <source>
        <dbReference type="PIRNR" id="PIRNR004491"/>
    </source>
</evidence>
<evidence type="ECO:0000256" key="4">
    <source>
        <dbReference type="ARBA" id="ARBA00022630"/>
    </source>
</evidence>
<evidence type="ECO:0000256" key="3">
    <source>
        <dbReference type="ARBA" id="ARBA00005201"/>
    </source>
</evidence>
<dbReference type="InterPro" id="IPR015864">
    <property type="entry name" value="FAD_synthase"/>
</dbReference>
<evidence type="ECO:0000259" key="16">
    <source>
        <dbReference type="SMART" id="SM00904"/>
    </source>
</evidence>
<reference evidence="17 18" key="2">
    <citation type="journal article" date="2022" name="Microorganisms">
        <title>Complete Genome Sequences of Two Flavobacterium ammonificans Strains and a Flavobacterium ammoniigenes Strain of Ammonifying Bacterioplankton Isolated from Surface River Water.</title>
        <authorList>
            <person name="Suda W."/>
            <person name="Ogata Y."/>
            <person name="Shindo C."/>
            <person name="Watanabe K."/>
        </authorList>
    </citation>
    <scope>NUCLEOTIDE SEQUENCE [LARGE SCALE GENOMIC DNA]</scope>
    <source>
        <strain evidence="17 18">GENT5</strain>
    </source>
</reference>
<dbReference type="EMBL" id="AP025184">
    <property type="protein sequence ID" value="BDB54391.1"/>
    <property type="molecule type" value="Genomic_DNA"/>
</dbReference>
<comment type="catalytic activity">
    <reaction evidence="14 15">
        <text>FMN + ATP + H(+) = FAD + diphosphate</text>
        <dbReference type="Rhea" id="RHEA:17237"/>
        <dbReference type="ChEBI" id="CHEBI:15378"/>
        <dbReference type="ChEBI" id="CHEBI:30616"/>
        <dbReference type="ChEBI" id="CHEBI:33019"/>
        <dbReference type="ChEBI" id="CHEBI:57692"/>
        <dbReference type="ChEBI" id="CHEBI:58210"/>
        <dbReference type="EC" id="2.7.7.2"/>
    </reaction>
</comment>
<dbReference type="Pfam" id="PF06574">
    <property type="entry name" value="FAD_syn"/>
    <property type="match status" value="1"/>
</dbReference>
<evidence type="ECO:0000256" key="10">
    <source>
        <dbReference type="ARBA" id="ARBA00022827"/>
    </source>
</evidence>
<dbReference type="CDD" id="cd02064">
    <property type="entry name" value="FAD_synthetase_N"/>
    <property type="match status" value="1"/>
</dbReference>
<comment type="pathway">
    <text evidence="2 15">Cofactor biosynthesis; FAD biosynthesis; FAD from FMN: step 1/1.</text>
</comment>
<dbReference type="PIRSF" id="PIRSF004491">
    <property type="entry name" value="FAD_Synth"/>
    <property type="match status" value="1"/>
</dbReference>
<keyword evidence="5 15" id="KW-0288">FMN</keyword>
<keyword evidence="6 15" id="KW-0808">Transferase</keyword>
<evidence type="ECO:0000256" key="6">
    <source>
        <dbReference type="ARBA" id="ARBA00022679"/>
    </source>
</evidence>
<comment type="catalytic activity">
    <reaction evidence="13 15">
        <text>riboflavin + ATP = FMN + ADP + H(+)</text>
        <dbReference type="Rhea" id="RHEA:14357"/>
        <dbReference type="ChEBI" id="CHEBI:15378"/>
        <dbReference type="ChEBI" id="CHEBI:30616"/>
        <dbReference type="ChEBI" id="CHEBI:57986"/>
        <dbReference type="ChEBI" id="CHEBI:58210"/>
        <dbReference type="ChEBI" id="CHEBI:456216"/>
        <dbReference type="EC" id="2.7.1.26"/>
    </reaction>
</comment>
<dbReference type="SMART" id="SM00904">
    <property type="entry name" value="Flavokinase"/>
    <property type="match status" value="1"/>
</dbReference>
<dbReference type="Pfam" id="PF01687">
    <property type="entry name" value="Flavokinase"/>
    <property type="match status" value="1"/>
</dbReference>
<accession>A0ABM7V4B3</accession>
<dbReference type="PANTHER" id="PTHR22749">
    <property type="entry name" value="RIBOFLAVIN KINASE/FMN ADENYLYLTRANSFERASE"/>
    <property type="match status" value="1"/>
</dbReference>
<comment type="function">
    <text evidence="1">Catalyzes the phosphorylation of riboflavin to FMN followed by the adenylation of FMN to FAD.</text>
</comment>
<dbReference type="Gene3D" id="3.40.50.620">
    <property type="entry name" value="HUPs"/>
    <property type="match status" value="1"/>
</dbReference>
<name>A0ABM7V4B3_9FLAO</name>
<protein>
    <recommendedName>
        <fullName evidence="15">Riboflavin biosynthesis protein</fullName>
    </recommendedName>
    <domain>
        <recommendedName>
            <fullName evidence="15">Riboflavin kinase</fullName>
            <ecNumber evidence="15">2.7.1.26</ecNumber>
        </recommendedName>
        <alternativeName>
            <fullName evidence="15">Flavokinase</fullName>
        </alternativeName>
    </domain>
    <domain>
        <recommendedName>
            <fullName evidence="15">FMN adenylyltransferase</fullName>
            <ecNumber evidence="15">2.7.7.2</ecNumber>
        </recommendedName>
        <alternativeName>
            <fullName evidence="15">FAD pyrophosphorylase</fullName>
        </alternativeName>
        <alternativeName>
            <fullName evidence="15">FAD synthase</fullName>
        </alternativeName>
    </domain>
</protein>
<evidence type="ECO:0000256" key="14">
    <source>
        <dbReference type="ARBA" id="ARBA00049494"/>
    </source>
</evidence>
<dbReference type="NCBIfam" id="TIGR00083">
    <property type="entry name" value="ribF"/>
    <property type="match status" value="1"/>
</dbReference>
<keyword evidence="12" id="KW-0511">Multifunctional enzyme</keyword>
<dbReference type="Proteomes" id="UP001319867">
    <property type="component" value="Chromosome"/>
</dbReference>
<dbReference type="InterPro" id="IPR002606">
    <property type="entry name" value="Riboflavin_kinase_bac"/>
</dbReference>
<evidence type="ECO:0000256" key="7">
    <source>
        <dbReference type="ARBA" id="ARBA00022695"/>
    </source>
</evidence>
<reference evidence="17 18" key="1">
    <citation type="journal article" date="2022" name="Int. J. Syst. Evol. Microbiol.">
        <title>Flavobacterium ammonificans sp. nov. and Flavobacterium ammoniigenes sp. nov., ammonifying bacteria isolated from surface river water.</title>
        <authorList>
            <person name="Watanabe K."/>
            <person name="Kitamura T."/>
            <person name="Ogata Y."/>
            <person name="Shindo C."/>
            <person name="Suda W."/>
        </authorList>
    </citation>
    <scope>NUCLEOTIDE SEQUENCE [LARGE SCALE GENOMIC DNA]</scope>
    <source>
        <strain evidence="17 18">GENT5</strain>
    </source>
</reference>
<evidence type="ECO:0000256" key="12">
    <source>
        <dbReference type="ARBA" id="ARBA00023268"/>
    </source>
</evidence>
<dbReference type="InterPro" id="IPR014729">
    <property type="entry name" value="Rossmann-like_a/b/a_fold"/>
</dbReference>
<comment type="pathway">
    <text evidence="3 15">Cofactor biosynthesis; FMN biosynthesis; FMN from riboflavin (ATP route): step 1/1.</text>
</comment>
<keyword evidence="9 15" id="KW-0418">Kinase</keyword>
<dbReference type="NCBIfam" id="NF004160">
    <property type="entry name" value="PRK05627.1-3"/>
    <property type="match status" value="1"/>
</dbReference>
<sequence length="312" mass="35688">MNIFHSINEFHSDKKTIVTIGTFDGVHLGHAAILKKLTQNTQNETFESTVLTFFPHPRMVLQGKSDLKLLNTINEKIELLEKIGIDNLIIHPFDEKFAELNAEAFVSTILVDHLRVQKIIIGYDHRFGKNRTANIDDLISFGAQYGFEVEQISAQEIDEISISSTKIRTALEEGDIQLANEYLGYSYFLSGTVVKGKQLGRTIGFPTANISLEEDYKLVPQNGVYVVQAEIDCKTIYGMMNIGFNPTVQGKQKTIEVHFFDFEADIYNRKIQVAILQRIRSEKKFESIELLTKQLEEDRNFSRNYLQNLENK</sequence>
<keyword evidence="18" id="KW-1185">Reference proteome</keyword>
<dbReference type="SUPFAM" id="SSF52374">
    <property type="entry name" value="Nucleotidylyl transferase"/>
    <property type="match status" value="1"/>
</dbReference>
<keyword evidence="8 15" id="KW-0547">Nucleotide-binding</keyword>
<feature type="domain" description="Riboflavin kinase" evidence="16">
    <location>
        <begin position="182"/>
        <end position="307"/>
    </location>
</feature>